<dbReference type="EMBL" id="FOJA01000001">
    <property type="protein sequence ID" value="SEV95427.1"/>
    <property type="molecule type" value="Genomic_DNA"/>
</dbReference>
<gene>
    <name evidence="2" type="ORF">SAMN04487945_0569</name>
</gene>
<evidence type="ECO:0000313" key="3">
    <source>
        <dbReference type="Proteomes" id="UP000198518"/>
    </source>
</evidence>
<sequence length="105" mass="11584">MSALREVQHITRDVAVWFTWFLLTLKVSHGRSYGDLRRLTLVQWLAYVAPLLAVTSVATYVYLNAPPGYRFMFAAGGGLGLATGGTLVASTLLVTKLVDISFTYR</sequence>
<dbReference type="RefSeq" id="WP_089667876.1">
    <property type="nucleotide sequence ID" value="NZ_FOJA01000001.1"/>
</dbReference>
<organism evidence="2 3">
    <name type="scientific">Halobacterium jilantaiense</name>
    <dbReference type="NCBI Taxonomy" id="355548"/>
    <lineage>
        <taxon>Archaea</taxon>
        <taxon>Methanobacteriati</taxon>
        <taxon>Methanobacteriota</taxon>
        <taxon>Stenosarchaea group</taxon>
        <taxon>Halobacteria</taxon>
        <taxon>Halobacteriales</taxon>
        <taxon>Halobacteriaceae</taxon>
        <taxon>Halobacterium</taxon>
    </lineage>
</organism>
<keyword evidence="3" id="KW-1185">Reference proteome</keyword>
<name>A0A1I0N3V6_9EURY</name>
<feature type="transmembrane region" description="Helical" evidence="1">
    <location>
        <begin position="69"/>
        <end position="95"/>
    </location>
</feature>
<reference evidence="2 3" key="1">
    <citation type="submission" date="2016-10" db="EMBL/GenBank/DDBJ databases">
        <authorList>
            <person name="de Groot N.N."/>
        </authorList>
    </citation>
    <scope>NUCLEOTIDE SEQUENCE [LARGE SCALE GENOMIC DNA]</scope>
    <source>
        <strain evidence="2 3">CGMCC 1.5337</strain>
    </source>
</reference>
<accession>A0A1I0N3V6</accession>
<keyword evidence="1" id="KW-0812">Transmembrane</keyword>
<dbReference type="AlphaFoldDB" id="A0A1I0N3V6"/>
<protein>
    <submittedName>
        <fullName evidence="2">Uncharacterized protein</fullName>
    </submittedName>
</protein>
<feature type="transmembrane region" description="Helical" evidence="1">
    <location>
        <begin position="41"/>
        <end position="63"/>
    </location>
</feature>
<evidence type="ECO:0000256" key="1">
    <source>
        <dbReference type="SAM" id="Phobius"/>
    </source>
</evidence>
<evidence type="ECO:0000313" key="2">
    <source>
        <dbReference type="EMBL" id="SEV95427.1"/>
    </source>
</evidence>
<proteinExistence type="predicted"/>
<keyword evidence="1" id="KW-1133">Transmembrane helix</keyword>
<keyword evidence="1" id="KW-0472">Membrane</keyword>
<dbReference type="Proteomes" id="UP000198518">
    <property type="component" value="Unassembled WGS sequence"/>
</dbReference>